<keyword evidence="5" id="KW-1185">Reference proteome</keyword>
<comment type="caution">
    <text evidence="4">The sequence shown here is derived from an EMBL/GenBank/DDBJ whole genome shotgun (WGS) entry which is preliminary data.</text>
</comment>
<dbReference type="Proteomes" id="UP000467214">
    <property type="component" value="Unassembled WGS sequence"/>
</dbReference>
<gene>
    <name evidence="4" type="ORF">GQF02_07285</name>
</gene>
<comment type="similarity">
    <text evidence="1 2">Belongs to the UPF0225 family.</text>
</comment>
<organism evidence="4 5">
    <name type="scientific">Craterilacuibacter sinensis</name>
    <dbReference type="NCBI Taxonomy" id="2686017"/>
    <lineage>
        <taxon>Bacteria</taxon>
        <taxon>Pseudomonadati</taxon>
        <taxon>Pseudomonadota</taxon>
        <taxon>Betaproteobacteria</taxon>
        <taxon>Neisseriales</taxon>
        <taxon>Neisseriaceae</taxon>
        <taxon>Craterilacuibacter</taxon>
    </lineage>
</organism>
<dbReference type="PANTHER" id="PTHR33747">
    <property type="entry name" value="UPF0225 PROTEIN SCO1677"/>
    <property type="match status" value="1"/>
</dbReference>
<dbReference type="Pfam" id="PF17775">
    <property type="entry name" value="YchJ_M-like"/>
    <property type="match status" value="1"/>
</dbReference>
<accession>A0A845BMZ2</accession>
<dbReference type="AlphaFoldDB" id="A0A845BMZ2"/>
<dbReference type="HAMAP" id="MF_00612">
    <property type="entry name" value="UPF0225"/>
    <property type="match status" value="1"/>
</dbReference>
<name>A0A845BMZ2_9NEIS</name>
<dbReference type="InterPro" id="IPR023006">
    <property type="entry name" value="YchJ-like"/>
</dbReference>
<evidence type="ECO:0000259" key="3">
    <source>
        <dbReference type="Pfam" id="PF17775"/>
    </source>
</evidence>
<sequence>MKKKQTLECCPCGSALDFDACCAPYLAGQAAPSAQALMRSRYTAYVKKDTAYLLQSWHVSTRPASLDLAEDPVKWTALEIRSLSQGLPGDASGTVEFVARYKAGGRAQRLMEKSRFVFEGGRWFYVDGDIA</sequence>
<evidence type="ECO:0000256" key="2">
    <source>
        <dbReference type="HAMAP-Rule" id="MF_00612"/>
    </source>
</evidence>
<dbReference type="SUPFAM" id="SSF54427">
    <property type="entry name" value="NTF2-like"/>
    <property type="match status" value="1"/>
</dbReference>
<dbReference type="InterPro" id="IPR032710">
    <property type="entry name" value="NTF2-like_dom_sf"/>
</dbReference>
<proteinExistence type="inferred from homology"/>
<feature type="domain" description="YchJ-like middle NTF2-like" evidence="3">
    <location>
        <begin position="33"/>
        <end position="128"/>
    </location>
</feature>
<dbReference type="InterPro" id="IPR048469">
    <property type="entry name" value="YchJ-like_M"/>
</dbReference>
<dbReference type="InterPro" id="IPR004027">
    <property type="entry name" value="SEC_C_motif"/>
</dbReference>
<evidence type="ECO:0000313" key="5">
    <source>
        <dbReference type="Proteomes" id="UP000467214"/>
    </source>
</evidence>
<dbReference type="EMBL" id="WSSB01000005">
    <property type="protein sequence ID" value="MXR36770.1"/>
    <property type="molecule type" value="Genomic_DNA"/>
</dbReference>
<dbReference type="RefSeq" id="WP_160795983.1">
    <property type="nucleotide sequence ID" value="NZ_WSSB01000005.1"/>
</dbReference>
<dbReference type="Gene3D" id="3.10.450.50">
    <property type="match status" value="1"/>
</dbReference>
<reference evidence="4 5" key="1">
    <citation type="submission" date="2019-12" db="EMBL/GenBank/DDBJ databases">
        <title>Neisseriaceae gen. nov. sp. Genome sequencing and assembly.</title>
        <authorList>
            <person name="Liu Z."/>
            <person name="Li A."/>
        </authorList>
    </citation>
    <scope>NUCLEOTIDE SEQUENCE [LARGE SCALE GENOMIC DNA]</scope>
    <source>
        <strain evidence="4 5">B2N2-7</strain>
    </source>
</reference>
<evidence type="ECO:0000313" key="4">
    <source>
        <dbReference type="EMBL" id="MXR36770.1"/>
    </source>
</evidence>
<dbReference type="Pfam" id="PF02810">
    <property type="entry name" value="SEC-C"/>
    <property type="match status" value="1"/>
</dbReference>
<evidence type="ECO:0000256" key="1">
    <source>
        <dbReference type="ARBA" id="ARBA00010839"/>
    </source>
</evidence>
<protein>
    <recommendedName>
        <fullName evidence="2">UPF0225 protein GQF02_07285</fullName>
    </recommendedName>
</protein>
<dbReference type="PANTHER" id="PTHR33747:SF1">
    <property type="entry name" value="ADENYLATE CYCLASE-ASSOCIATED CAP C-TERMINAL DOMAIN-CONTAINING PROTEIN"/>
    <property type="match status" value="1"/>
</dbReference>